<evidence type="ECO:0000313" key="2">
    <source>
        <dbReference type="Proteomes" id="UP000433483"/>
    </source>
</evidence>
<protein>
    <submittedName>
        <fullName evidence="1">Uncharacterized protein</fullName>
    </submittedName>
</protein>
<reference evidence="1 2" key="1">
    <citation type="submission" date="2018-08" db="EMBL/GenBank/DDBJ databases">
        <title>Genomic investigation of the strawberry pathogen Phytophthora fragariae indicates pathogenicity is determined by transcriptional variation in three key races.</title>
        <authorList>
            <person name="Adams T.M."/>
            <person name="Armitage A.D."/>
            <person name="Sobczyk M.K."/>
            <person name="Bates H.J."/>
            <person name="Dunwell J.M."/>
            <person name="Nellist C.F."/>
            <person name="Harrison R.J."/>
        </authorList>
    </citation>
    <scope>NUCLEOTIDE SEQUENCE [LARGE SCALE GENOMIC DNA]</scope>
    <source>
        <strain evidence="1 2">NOV-27</strain>
    </source>
</reference>
<sequence>MHLAPQLDCTEFVQLAQPKTISARQKLGEDWANDGANVTPEAKQTADVESTYAPVDEKLFDDNNIVHLPYYPGDLHISSHATTTPRWAVENVPNPDIVISGSSAGALSAEALSALVADVREVEEKNILYTVLGDSNVDMLPSEYTASKLVSYYGTSNLNLNLTFKLWDQCDDNEVTVAELLSYMIEATTSSRCIVYSYRT</sequence>
<dbReference type="Proteomes" id="UP000433483">
    <property type="component" value="Unassembled WGS sequence"/>
</dbReference>
<dbReference type="EMBL" id="QXGB01000175">
    <property type="protein sequence ID" value="KAE9226375.1"/>
    <property type="molecule type" value="Genomic_DNA"/>
</dbReference>
<evidence type="ECO:0000313" key="1">
    <source>
        <dbReference type="EMBL" id="KAE9226375.1"/>
    </source>
</evidence>
<dbReference type="AlphaFoldDB" id="A0A6A3YWR6"/>
<gene>
    <name evidence="1" type="ORF">PF005_g5145</name>
</gene>
<accession>A0A6A3YWR6</accession>
<proteinExistence type="predicted"/>
<organism evidence="1 2">
    <name type="scientific">Phytophthora fragariae</name>
    <dbReference type="NCBI Taxonomy" id="53985"/>
    <lineage>
        <taxon>Eukaryota</taxon>
        <taxon>Sar</taxon>
        <taxon>Stramenopiles</taxon>
        <taxon>Oomycota</taxon>
        <taxon>Peronosporomycetes</taxon>
        <taxon>Peronosporales</taxon>
        <taxon>Peronosporaceae</taxon>
        <taxon>Phytophthora</taxon>
    </lineage>
</organism>
<name>A0A6A3YWR6_9STRA</name>
<comment type="caution">
    <text evidence="1">The sequence shown here is derived from an EMBL/GenBank/DDBJ whole genome shotgun (WGS) entry which is preliminary data.</text>
</comment>
<keyword evidence="2" id="KW-1185">Reference proteome</keyword>